<dbReference type="Pfam" id="PF00486">
    <property type="entry name" value="Trans_reg_C"/>
    <property type="match status" value="1"/>
</dbReference>
<dbReference type="InterPro" id="IPR039793">
    <property type="entry name" value="UROS/Hem4"/>
</dbReference>
<proteinExistence type="predicted"/>
<dbReference type="InterPro" id="IPR001867">
    <property type="entry name" value="OmpR/PhoB-type_DNA-bd"/>
</dbReference>
<keyword evidence="4" id="KW-0456">Lyase</keyword>
<dbReference type="GO" id="GO:0004852">
    <property type="term" value="F:uroporphyrinogen-III synthase activity"/>
    <property type="evidence" value="ECO:0007669"/>
    <property type="project" value="UniProtKB-EC"/>
</dbReference>
<evidence type="ECO:0000256" key="2">
    <source>
        <dbReference type="PROSITE-ProRule" id="PRU01091"/>
    </source>
</evidence>
<evidence type="ECO:0000259" key="3">
    <source>
        <dbReference type="PROSITE" id="PS51755"/>
    </source>
</evidence>
<dbReference type="CDD" id="cd06578">
    <property type="entry name" value="HemD"/>
    <property type="match status" value="1"/>
</dbReference>
<dbReference type="Pfam" id="PF02602">
    <property type="entry name" value="HEM4"/>
    <property type="match status" value="1"/>
</dbReference>
<evidence type="ECO:0000313" key="4">
    <source>
        <dbReference type="EMBL" id="RNL79989.1"/>
    </source>
</evidence>
<protein>
    <submittedName>
        <fullName evidence="4">Uroporphyrinogen-III synthase</fullName>
        <ecNumber evidence="4">4.2.1.75</ecNumber>
    </submittedName>
</protein>
<feature type="domain" description="OmpR/PhoB-type" evidence="3">
    <location>
        <begin position="266"/>
        <end position="372"/>
    </location>
</feature>
<dbReference type="Proteomes" id="UP000277094">
    <property type="component" value="Unassembled WGS sequence"/>
</dbReference>
<feature type="DNA-binding region" description="OmpR/PhoB-type" evidence="2">
    <location>
        <begin position="266"/>
        <end position="372"/>
    </location>
</feature>
<dbReference type="InterPro" id="IPR036108">
    <property type="entry name" value="4pyrrol_syn_uPrphyn_synt_sf"/>
</dbReference>
<dbReference type="SMART" id="SM00862">
    <property type="entry name" value="Trans_reg_C"/>
    <property type="match status" value="1"/>
</dbReference>
<dbReference type="RefSeq" id="WP_123234492.1">
    <property type="nucleotide sequence ID" value="NZ_RJSG01000002.1"/>
</dbReference>
<dbReference type="PROSITE" id="PS51755">
    <property type="entry name" value="OMPR_PHOB"/>
    <property type="match status" value="1"/>
</dbReference>
<dbReference type="EMBL" id="RJSG01000002">
    <property type="protein sequence ID" value="RNL79989.1"/>
    <property type="molecule type" value="Genomic_DNA"/>
</dbReference>
<keyword evidence="5" id="KW-1185">Reference proteome</keyword>
<evidence type="ECO:0000256" key="1">
    <source>
        <dbReference type="ARBA" id="ARBA00023125"/>
    </source>
</evidence>
<reference evidence="4 5" key="1">
    <citation type="submission" date="2018-11" db="EMBL/GenBank/DDBJ databases">
        <authorList>
            <person name="Li F."/>
        </authorList>
    </citation>
    <scope>NUCLEOTIDE SEQUENCE [LARGE SCALE GENOMIC DNA]</scope>
    <source>
        <strain evidence="4 5">KIS18-7</strain>
    </source>
</reference>
<dbReference type="SUPFAM" id="SSF69618">
    <property type="entry name" value="HemD-like"/>
    <property type="match status" value="1"/>
</dbReference>
<dbReference type="EC" id="4.2.1.75" evidence="4"/>
<name>A0A3N0DWK2_9ACTN</name>
<dbReference type="SUPFAM" id="SSF46894">
    <property type="entry name" value="C-terminal effector domain of the bipartite response regulators"/>
    <property type="match status" value="1"/>
</dbReference>
<comment type="caution">
    <text evidence="4">The sequence shown here is derived from an EMBL/GenBank/DDBJ whole genome shotgun (WGS) entry which is preliminary data.</text>
</comment>
<dbReference type="GO" id="GO:0000160">
    <property type="term" value="P:phosphorelay signal transduction system"/>
    <property type="evidence" value="ECO:0007669"/>
    <property type="project" value="InterPro"/>
</dbReference>
<dbReference type="AlphaFoldDB" id="A0A3N0DWK2"/>
<dbReference type="PANTHER" id="PTHR40082">
    <property type="entry name" value="BLR5956 PROTEIN"/>
    <property type="match status" value="1"/>
</dbReference>
<dbReference type="GO" id="GO:0003677">
    <property type="term" value="F:DNA binding"/>
    <property type="evidence" value="ECO:0007669"/>
    <property type="project" value="UniProtKB-UniRule"/>
</dbReference>
<dbReference type="InterPro" id="IPR016032">
    <property type="entry name" value="Sig_transdc_resp-reg_C-effctor"/>
</dbReference>
<accession>A0A3N0DWK2</accession>
<sequence length="373" mass="39260">MTELTPVLAGTRILVTAQRRADELASALSRRGAEVTIAPALGVVPHVDEDELLRRTREILAEPVDTLVVTTGIGFRGWMDACEAAGLADDLITVLDDVRLVARGPKARGALQAVGLRADWVAESETSAEIVEFLLAEGVDGTRIAVQHHGAGDPHLEQQLVDGGAAVIPLEVYRWGPPTDPGAVSETVLDVAAGGYDAVMFTSAPAAIAWLTELEKQGVTDVVRDLAASGRLLIAAVGPVTADPLINAGMATVFPDRSRMGALVRLVILTLGDEAHSVLTPSGVLHVRAAAATLDHDVLPLSPNGLAILRRLARNPGEVVSRDRLLEVLPGASADPHTAEVAVARLRESLRDLPGGHTLVRTVIKRGYVLQIA</sequence>
<dbReference type="Gene3D" id="1.10.10.10">
    <property type="entry name" value="Winged helix-like DNA-binding domain superfamily/Winged helix DNA-binding domain"/>
    <property type="match status" value="1"/>
</dbReference>
<dbReference type="OrthoDB" id="213853at2"/>
<dbReference type="PANTHER" id="PTHR40082:SF1">
    <property type="entry name" value="BLR5956 PROTEIN"/>
    <property type="match status" value="1"/>
</dbReference>
<dbReference type="NCBIfam" id="NF005568">
    <property type="entry name" value="PRK07239.1"/>
    <property type="match status" value="1"/>
</dbReference>
<evidence type="ECO:0000313" key="5">
    <source>
        <dbReference type="Proteomes" id="UP000277094"/>
    </source>
</evidence>
<dbReference type="GO" id="GO:0006355">
    <property type="term" value="P:regulation of DNA-templated transcription"/>
    <property type="evidence" value="ECO:0007669"/>
    <property type="project" value="InterPro"/>
</dbReference>
<organism evidence="4 5">
    <name type="scientific">Nocardioides marmorisolisilvae</name>
    <dbReference type="NCBI Taxonomy" id="1542737"/>
    <lineage>
        <taxon>Bacteria</taxon>
        <taxon>Bacillati</taxon>
        <taxon>Actinomycetota</taxon>
        <taxon>Actinomycetes</taxon>
        <taxon>Propionibacteriales</taxon>
        <taxon>Nocardioidaceae</taxon>
        <taxon>Nocardioides</taxon>
    </lineage>
</organism>
<dbReference type="InterPro" id="IPR036388">
    <property type="entry name" value="WH-like_DNA-bd_sf"/>
</dbReference>
<dbReference type="GO" id="GO:0006780">
    <property type="term" value="P:uroporphyrinogen III biosynthetic process"/>
    <property type="evidence" value="ECO:0007669"/>
    <property type="project" value="InterPro"/>
</dbReference>
<gene>
    <name evidence="4" type="ORF">EFL95_13795</name>
</gene>
<dbReference type="CDD" id="cd00383">
    <property type="entry name" value="trans_reg_C"/>
    <property type="match status" value="1"/>
</dbReference>
<keyword evidence="1 2" id="KW-0238">DNA-binding</keyword>
<dbReference type="InterPro" id="IPR003754">
    <property type="entry name" value="4pyrrol_synth_uPrphyn_synth"/>
</dbReference>
<dbReference type="Gene3D" id="3.40.50.10090">
    <property type="match status" value="2"/>
</dbReference>